<evidence type="ECO:0000313" key="4">
    <source>
        <dbReference type="EMBL" id="QHT30528.1"/>
    </source>
</evidence>
<dbReference type="PROSITE" id="PS50800">
    <property type="entry name" value="SAP"/>
    <property type="match status" value="1"/>
</dbReference>
<feature type="compositionally biased region" description="Low complexity" evidence="1">
    <location>
        <begin position="109"/>
        <end position="123"/>
    </location>
</feature>
<protein>
    <recommendedName>
        <fullName evidence="3">SAP domain-containing protein</fullName>
    </recommendedName>
</protein>
<feature type="domain" description="SAP" evidence="3">
    <location>
        <begin position="175"/>
        <end position="209"/>
    </location>
</feature>
<evidence type="ECO:0000256" key="1">
    <source>
        <dbReference type="SAM" id="MobiDB-lite"/>
    </source>
</evidence>
<dbReference type="AlphaFoldDB" id="A0A6C0ENE6"/>
<dbReference type="SMART" id="SM00513">
    <property type="entry name" value="SAP"/>
    <property type="match status" value="1"/>
</dbReference>
<feature type="region of interest" description="Disordered" evidence="1">
    <location>
        <begin position="109"/>
        <end position="128"/>
    </location>
</feature>
<sequence length="220" mass="24735">MFIFKLFTLNNIICYVSYFIMFIFIFFMSYKYLYLEQSVYLLSNKVNKLEIEFNNPNVYNNSNSNSNSNSKLSNSALDSAEIIMNEIFNDGFCSKNSCQFIAATSGSPTSSTTPISPTFPNPSVSTDKNNNHEEIQEDTVQIVNEIFDLKKDVNDDKESIISANVGGGHATKKALMKLSIDKLKAKCEERKLSTEGTKNQLADKIIVHDNTVEIADIIDD</sequence>
<reference evidence="4" key="1">
    <citation type="journal article" date="2020" name="Nature">
        <title>Giant virus diversity and host interactions through global metagenomics.</title>
        <authorList>
            <person name="Schulz F."/>
            <person name="Roux S."/>
            <person name="Paez-Espino D."/>
            <person name="Jungbluth S."/>
            <person name="Walsh D.A."/>
            <person name="Denef V.J."/>
            <person name="McMahon K.D."/>
            <person name="Konstantinidis K.T."/>
            <person name="Eloe-Fadrosh E.A."/>
            <person name="Kyrpides N.C."/>
            <person name="Woyke T."/>
        </authorList>
    </citation>
    <scope>NUCLEOTIDE SEQUENCE</scope>
    <source>
        <strain evidence="4">GVMAG-M-3300009151-35</strain>
    </source>
</reference>
<keyword evidence="2" id="KW-0472">Membrane</keyword>
<dbReference type="EMBL" id="MN738902">
    <property type="protein sequence ID" value="QHT30528.1"/>
    <property type="molecule type" value="Genomic_DNA"/>
</dbReference>
<name>A0A6C0ENE6_9ZZZZ</name>
<dbReference type="InterPro" id="IPR036361">
    <property type="entry name" value="SAP_dom_sf"/>
</dbReference>
<organism evidence="4">
    <name type="scientific">viral metagenome</name>
    <dbReference type="NCBI Taxonomy" id="1070528"/>
    <lineage>
        <taxon>unclassified sequences</taxon>
        <taxon>metagenomes</taxon>
        <taxon>organismal metagenomes</taxon>
    </lineage>
</organism>
<keyword evidence="2" id="KW-0812">Transmembrane</keyword>
<evidence type="ECO:0000259" key="3">
    <source>
        <dbReference type="PROSITE" id="PS50800"/>
    </source>
</evidence>
<dbReference type="InterPro" id="IPR003034">
    <property type="entry name" value="SAP_dom"/>
</dbReference>
<evidence type="ECO:0000256" key="2">
    <source>
        <dbReference type="SAM" id="Phobius"/>
    </source>
</evidence>
<proteinExistence type="predicted"/>
<keyword evidence="2" id="KW-1133">Transmembrane helix</keyword>
<dbReference type="Pfam" id="PF02037">
    <property type="entry name" value="SAP"/>
    <property type="match status" value="1"/>
</dbReference>
<feature type="transmembrane region" description="Helical" evidence="2">
    <location>
        <begin position="12"/>
        <end position="33"/>
    </location>
</feature>
<accession>A0A6C0ENE6</accession>
<dbReference type="Gene3D" id="1.10.720.30">
    <property type="entry name" value="SAP domain"/>
    <property type="match status" value="1"/>
</dbReference>